<dbReference type="AlphaFoldDB" id="A0A5N6MZU4"/>
<evidence type="ECO:0000313" key="3">
    <source>
        <dbReference type="EMBL" id="KAD4179983.1"/>
    </source>
</evidence>
<protein>
    <recommendedName>
        <fullName evidence="2">Agenet domain-containing protein</fullName>
    </recommendedName>
</protein>
<proteinExistence type="predicted"/>
<sequence>MGGDGCIVWSSGGGFDLMMVVVEECAIVSSRGDSTMESACRAVGLAAKGFEEDHGEKVVFARVLETSTMEKPDVLNFKVGQLAEMRTFEVGYRSAWFRCKIMDILPEKNKILLEYYDFDLDDPSWVEIYQEPPYAKKSNHIKRQLMVRPEYPVVYCKSEIPCINSILQAGIVIDGSWKVGDLVDWSKDDCYWSARIVEVLGDNMFKIELPLRPVGEGKRKERRHKAHGKDLRPSLDWSETEGWSLPAMEGQTSCDAHLIFPTNQGMDLEVEHAVAVSPVNASSTTRVSAAEGDGDSEQNVKTNGDLMESSESSSSLHVKIRKDAVAADEEEKRALNVMREHTLEAALLDLEEIINKVNWMQRILQSRSNDATSSSSWKFA</sequence>
<evidence type="ECO:0000256" key="1">
    <source>
        <dbReference type="SAM" id="MobiDB-lite"/>
    </source>
</evidence>
<dbReference type="SMART" id="SM00743">
    <property type="entry name" value="Agenet"/>
    <property type="match status" value="1"/>
</dbReference>
<dbReference type="Pfam" id="PF05641">
    <property type="entry name" value="Agenet"/>
    <property type="match status" value="1"/>
</dbReference>
<evidence type="ECO:0000313" key="4">
    <source>
        <dbReference type="Proteomes" id="UP000326396"/>
    </source>
</evidence>
<organism evidence="3 4">
    <name type="scientific">Mikania micrantha</name>
    <name type="common">bitter vine</name>
    <dbReference type="NCBI Taxonomy" id="192012"/>
    <lineage>
        <taxon>Eukaryota</taxon>
        <taxon>Viridiplantae</taxon>
        <taxon>Streptophyta</taxon>
        <taxon>Embryophyta</taxon>
        <taxon>Tracheophyta</taxon>
        <taxon>Spermatophyta</taxon>
        <taxon>Magnoliopsida</taxon>
        <taxon>eudicotyledons</taxon>
        <taxon>Gunneridae</taxon>
        <taxon>Pentapetalae</taxon>
        <taxon>asterids</taxon>
        <taxon>campanulids</taxon>
        <taxon>Asterales</taxon>
        <taxon>Asteraceae</taxon>
        <taxon>Asteroideae</taxon>
        <taxon>Heliantheae alliance</taxon>
        <taxon>Eupatorieae</taxon>
        <taxon>Mikania</taxon>
    </lineage>
</organism>
<name>A0A5N6MZU4_9ASTR</name>
<accession>A0A5N6MZU4</accession>
<feature type="domain" description="Agenet" evidence="2">
    <location>
        <begin position="175"/>
        <end position="239"/>
    </location>
</feature>
<dbReference type="EMBL" id="SZYD01000014">
    <property type="protein sequence ID" value="KAD4179983.1"/>
    <property type="molecule type" value="Genomic_DNA"/>
</dbReference>
<feature type="region of interest" description="Disordered" evidence="1">
    <location>
        <begin position="279"/>
        <end position="317"/>
    </location>
</feature>
<keyword evidence="4" id="KW-1185">Reference proteome</keyword>
<evidence type="ECO:0000259" key="2">
    <source>
        <dbReference type="SMART" id="SM00743"/>
    </source>
</evidence>
<dbReference type="Proteomes" id="UP000326396">
    <property type="component" value="Linkage Group LG4"/>
</dbReference>
<reference evidence="3 4" key="1">
    <citation type="submission" date="2019-05" db="EMBL/GenBank/DDBJ databases">
        <title>Mikania micrantha, genome provides insights into the molecular mechanism of rapid growth.</title>
        <authorList>
            <person name="Liu B."/>
        </authorList>
    </citation>
    <scope>NUCLEOTIDE SEQUENCE [LARGE SCALE GENOMIC DNA]</scope>
    <source>
        <strain evidence="3">NLD-2019</strain>
        <tissue evidence="3">Leaf</tissue>
    </source>
</reference>
<dbReference type="InterPro" id="IPR008395">
    <property type="entry name" value="Agenet-like_dom"/>
</dbReference>
<dbReference type="InterPro" id="IPR014002">
    <property type="entry name" value="Agenet_dom_plant"/>
</dbReference>
<comment type="caution">
    <text evidence="3">The sequence shown here is derived from an EMBL/GenBank/DDBJ whole genome shotgun (WGS) entry which is preliminary data.</text>
</comment>
<dbReference type="OrthoDB" id="1894168at2759"/>
<dbReference type="PANTHER" id="PTHR36805:SF7">
    <property type="entry name" value="AGENET DOMAIN-CONTAINING PROTEIN"/>
    <property type="match status" value="1"/>
</dbReference>
<gene>
    <name evidence="3" type="ORF">E3N88_28574</name>
</gene>
<dbReference type="PANTHER" id="PTHR36805">
    <property type="entry name" value="AGENET DOMAIN-CONTAINING PROTEIN"/>
    <property type="match status" value="1"/>
</dbReference>